<dbReference type="GeneID" id="27353822"/>
<protein>
    <recommendedName>
        <fullName evidence="2">RNase III domain-containing protein</fullName>
    </recommendedName>
</protein>
<dbReference type="GO" id="GO:0004525">
    <property type="term" value="F:ribonuclease III activity"/>
    <property type="evidence" value="ECO:0007669"/>
    <property type="project" value="InterPro"/>
</dbReference>
<dbReference type="InterPro" id="IPR000999">
    <property type="entry name" value="RNase_III_dom"/>
</dbReference>
<feature type="compositionally biased region" description="Basic and acidic residues" evidence="1">
    <location>
        <begin position="55"/>
        <end position="65"/>
    </location>
</feature>
<dbReference type="RefSeq" id="XP_016266271.1">
    <property type="nucleotide sequence ID" value="XM_016402374.1"/>
</dbReference>
<keyword evidence="4" id="KW-1185">Reference proteome</keyword>
<dbReference type="PANTHER" id="PTHR28160:SF1">
    <property type="entry name" value="LARGE RIBOSOMAL SUBUNIT PROTEIN ML57"/>
    <property type="match status" value="1"/>
</dbReference>
<dbReference type="GO" id="GO:0032543">
    <property type="term" value="P:mitochondrial translation"/>
    <property type="evidence" value="ECO:0007669"/>
    <property type="project" value="InterPro"/>
</dbReference>
<evidence type="ECO:0000259" key="2">
    <source>
        <dbReference type="Pfam" id="PF14622"/>
    </source>
</evidence>
<organism evidence="3 4">
    <name type="scientific">Exophiala oligosperma</name>
    <dbReference type="NCBI Taxonomy" id="215243"/>
    <lineage>
        <taxon>Eukaryota</taxon>
        <taxon>Fungi</taxon>
        <taxon>Dikarya</taxon>
        <taxon>Ascomycota</taxon>
        <taxon>Pezizomycotina</taxon>
        <taxon>Eurotiomycetes</taxon>
        <taxon>Chaetothyriomycetidae</taxon>
        <taxon>Chaetothyriales</taxon>
        <taxon>Herpotrichiellaceae</taxon>
        <taxon>Exophiala</taxon>
    </lineage>
</organism>
<dbReference type="EMBL" id="KN847333">
    <property type="protein sequence ID" value="KIW46055.1"/>
    <property type="molecule type" value="Genomic_DNA"/>
</dbReference>
<name>A0A0D2DU91_9EURO</name>
<dbReference type="Gene3D" id="1.10.1520.10">
    <property type="entry name" value="Ribonuclease III domain"/>
    <property type="match status" value="1"/>
</dbReference>
<dbReference type="GO" id="GO:0003735">
    <property type="term" value="F:structural constituent of ribosome"/>
    <property type="evidence" value="ECO:0007669"/>
    <property type="project" value="InterPro"/>
</dbReference>
<feature type="compositionally biased region" description="Polar residues" evidence="1">
    <location>
        <begin position="45"/>
        <end position="54"/>
    </location>
</feature>
<dbReference type="GO" id="GO:0005762">
    <property type="term" value="C:mitochondrial large ribosomal subunit"/>
    <property type="evidence" value="ECO:0007669"/>
    <property type="project" value="InterPro"/>
</dbReference>
<dbReference type="Pfam" id="PF14622">
    <property type="entry name" value="Ribonucleas_3_3"/>
    <property type="match status" value="1"/>
</dbReference>
<dbReference type="STRING" id="215243.A0A0D2DU91"/>
<proteinExistence type="predicted"/>
<feature type="region of interest" description="Disordered" evidence="1">
    <location>
        <begin position="39"/>
        <end position="80"/>
    </location>
</feature>
<dbReference type="SUPFAM" id="SSF69065">
    <property type="entry name" value="RNase III domain-like"/>
    <property type="match status" value="1"/>
</dbReference>
<dbReference type="InterPro" id="IPR036389">
    <property type="entry name" value="RNase_III_sf"/>
</dbReference>
<evidence type="ECO:0000256" key="1">
    <source>
        <dbReference type="SAM" id="MobiDB-lite"/>
    </source>
</evidence>
<dbReference type="Proteomes" id="UP000053342">
    <property type="component" value="Unassembled WGS sequence"/>
</dbReference>
<dbReference type="OrthoDB" id="2281895at2759"/>
<reference evidence="3 4" key="1">
    <citation type="submission" date="2015-01" db="EMBL/GenBank/DDBJ databases">
        <title>The Genome Sequence of Exophiala oligosperma CBS72588.</title>
        <authorList>
            <consortium name="The Broad Institute Genomics Platform"/>
            <person name="Cuomo C."/>
            <person name="de Hoog S."/>
            <person name="Gorbushina A."/>
            <person name="Stielow B."/>
            <person name="Teixiera M."/>
            <person name="Abouelleil A."/>
            <person name="Chapman S.B."/>
            <person name="Priest M."/>
            <person name="Young S.K."/>
            <person name="Wortman J."/>
            <person name="Nusbaum C."/>
            <person name="Birren B."/>
        </authorList>
    </citation>
    <scope>NUCLEOTIDE SEQUENCE [LARGE SCALE GENOMIC DNA]</scope>
    <source>
        <strain evidence="3 4">CBS 72588</strain>
    </source>
</reference>
<evidence type="ECO:0000313" key="3">
    <source>
        <dbReference type="EMBL" id="KIW46055.1"/>
    </source>
</evidence>
<gene>
    <name evidence="3" type="ORF">PV06_01748</name>
</gene>
<sequence>MSSKASLPARIVLDALKTTTRQRPTCECLQTRLVNRKLRPRQQARHVSTAGSQRSEMEVESERTTPRWATTPAGMKAPVRTRPERQNTLKVNTDQRRLDDVYVNILGRDGDKMLSEETKWLAVTSKSFDHGRRGFNDRLAFFGKRIVELQCSLGLLSVSDAAAFLKGEGQDTHGREPFRHPAIEAVECLLGGAHQYFTHHKALSNLATQYGLPEVVRWHPKNPDRLEASGADLVYSQALLAIVGALALEHGSAVANRIAKERILVPMGLKRDWTPKVKEPETSTPL</sequence>
<dbReference type="PANTHER" id="PTHR28160">
    <property type="entry name" value="54S RIBOSOMAL PROTEIN L15, MITOCHONDRIAL"/>
    <property type="match status" value="1"/>
</dbReference>
<feature type="domain" description="RNase III" evidence="2">
    <location>
        <begin position="116"/>
        <end position="265"/>
    </location>
</feature>
<dbReference type="VEuPathDB" id="FungiDB:PV06_01748"/>
<evidence type="ECO:0000313" key="4">
    <source>
        <dbReference type="Proteomes" id="UP000053342"/>
    </source>
</evidence>
<accession>A0A0D2DU91</accession>
<dbReference type="HOGENOM" id="CLU_057354_0_0_1"/>
<dbReference type="FunFam" id="1.10.1520.10:FF:000018">
    <property type="entry name" value="RNase III domain protein"/>
    <property type="match status" value="1"/>
</dbReference>
<dbReference type="GO" id="GO:0006396">
    <property type="term" value="P:RNA processing"/>
    <property type="evidence" value="ECO:0007669"/>
    <property type="project" value="InterPro"/>
</dbReference>
<dbReference type="InterPro" id="IPR040030">
    <property type="entry name" value="Ribosomal_mL57"/>
</dbReference>
<dbReference type="AlphaFoldDB" id="A0A0D2DU91"/>